<dbReference type="AlphaFoldDB" id="A0ABD1YXY6"/>
<gene>
    <name evidence="2" type="ORF">R1flu_007124</name>
</gene>
<evidence type="ECO:0000313" key="3">
    <source>
        <dbReference type="Proteomes" id="UP001605036"/>
    </source>
</evidence>
<name>A0ABD1YXY6_9MARC</name>
<proteinExistence type="predicted"/>
<organism evidence="2 3">
    <name type="scientific">Riccia fluitans</name>
    <dbReference type="NCBI Taxonomy" id="41844"/>
    <lineage>
        <taxon>Eukaryota</taxon>
        <taxon>Viridiplantae</taxon>
        <taxon>Streptophyta</taxon>
        <taxon>Embryophyta</taxon>
        <taxon>Marchantiophyta</taxon>
        <taxon>Marchantiopsida</taxon>
        <taxon>Marchantiidae</taxon>
        <taxon>Marchantiales</taxon>
        <taxon>Ricciaceae</taxon>
        <taxon>Riccia</taxon>
    </lineage>
</organism>
<protein>
    <submittedName>
        <fullName evidence="2">Uncharacterized protein</fullName>
    </submittedName>
</protein>
<evidence type="ECO:0000313" key="2">
    <source>
        <dbReference type="EMBL" id="KAL2635645.1"/>
    </source>
</evidence>
<dbReference type="Proteomes" id="UP001605036">
    <property type="component" value="Unassembled WGS sequence"/>
</dbReference>
<keyword evidence="3" id="KW-1185">Reference proteome</keyword>
<dbReference type="EMBL" id="JBHFFA010000003">
    <property type="protein sequence ID" value="KAL2635645.1"/>
    <property type="molecule type" value="Genomic_DNA"/>
</dbReference>
<evidence type="ECO:0000256" key="1">
    <source>
        <dbReference type="SAM" id="MobiDB-lite"/>
    </source>
</evidence>
<reference evidence="2 3" key="1">
    <citation type="submission" date="2024-09" db="EMBL/GenBank/DDBJ databases">
        <title>Chromosome-scale assembly of Riccia fluitans.</title>
        <authorList>
            <person name="Paukszto L."/>
            <person name="Sawicki J."/>
            <person name="Karawczyk K."/>
            <person name="Piernik-Szablinska J."/>
            <person name="Szczecinska M."/>
            <person name="Mazdziarz M."/>
        </authorList>
    </citation>
    <scope>NUCLEOTIDE SEQUENCE [LARGE SCALE GENOMIC DNA]</scope>
    <source>
        <strain evidence="2">Rf_01</strain>
        <tissue evidence="2">Aerial parts of the thallus</tissue>
    </source>
</reference>
<feature type="region of interest" description="Disordered" evidence="1">
    <location>
        <begin position="85"/>
        <end position="104"/>
    </location>
</feature>
<sequence>MRNAVKNRHSTLCKNKDRDWRRTKLQIKERLFENSQESNNPVQMDLTADAINHGTEQVGEASHMQNSSDLNLTRKWWNTVLSQNHAHRSHASREIEYNPSIQQT</sequence>
<comment type="caution">
    <text evidence="2">The sequence shown here is derived from an EMBL/GenBank/DDBJ whole genome shotgun (WGS) entry which is preliminary data.</text>
</comment>
<accession>A0ABD1YXY6</accession>